<dbReference type="NCBIfam" id="TIGR01404">
    <property type="entry name" value="FlhB_rel_III"/>
    <property type="match status" value="1"/>
</dbReference>
<feature type="transmembrane region" description="Helical" evidence="7">
    <location>
        <begin position="151"/>
        <end position="169"/>
    </location>
</feature>
<dbReference type="SUPFAM" id="SSF160544">
    <property type="entry name" value="EscU C-terminal domain-like"/>
    <property type="match status" value="1"/>
</dbReference>
<dbReference type="Pfam" id="PF01312">
    <property type="entry name" value="Bac_export_2"/>
    <property type="match status" value="1"/>
</dbReference>
<dbReference type="InterPro" id="IPR006307">
    <property type="entry name" value="BsaZ-like"/>
</dbReference>
<feature type="compositionally biased region" description="Basic and acidic residues" evidence="6">
    <location>
        <begin position="11"/>
        <end position="26"/>
    </location>
</feature>
<dbReference type="PRINTS" id="PR00950">
    <property type="entry name" value="TYPE3IMSPROT"/>
</dbReference>
<evidence type="ECO:0000256" key="4">
    <source>
        <dbReference type="ARBA" id="ARBA00022989"/>
    </source>
</evidence>
<feature type="transmembrane region" description="Helical" evidence="7">
    <location>
        <begin position="189"/>
        <end position="212"/>
    </location>
</feature>
<proteinExistence type="predicted"/>
<gene>
    <name evidence="8" type="ORF">BBRV_LOCUS76293</name>
</gene>
<feature type="region of interest" description="Disordered" evidence="6">
    <location>
        <begin position="1"/>
        <end position="26"/>
    </location>
</feature>
<dbReference type="PANTHER" id="PTHR30531">
    <property type="entry name" value="FLAGELLAR BIOSYNTHETIC PROTEIN FLHB"/>
    <property type="match status" value="1"/>
</dbReference>
<protein>
    <recommendedName>
        <fullName evidence="9">EscU/YscU/HrcU family type III secretion system export apparatus switch protein</fullName>
    </recommendedName>
</protein>
<accession>A0A6V7KH21</accession>
<comment type="subcellular location">
    <subcellularLocation>
        <location evidence="1">Cell membrane</location>
        <topology evidence="1">Multi-pass membrane protein</topology>
    </subcellularLocation>
</comment>
<feature type="region of interest" description="Disordered" evidence="6">
    <location>
        <begin position="223"/>
        <end position="244"/>
    </location>
</feature>
<dbReference type="InterPro" id="IPR006135">
    <property type="entry name" value="T3SS_substrate_exporter"/>
</dbReference>
<feature type="compositionally biased region" description="Basic and acidic residues" evidence="6">
    <location>
        <begin position="223"/>
        <end position="241"/>
    </location>
</feature>
<keyword evidence="5 7" id="KW-0472">Membrane</keyword>
<evidence type="ECO:0000256" key="6">
    <source>
        <dbReference type="SAM" id="MobiDB-lite"/>
    </source>
</evidence>
<organism evidence="8">
    <name type="scientific">Bracon brevicornis</name>
    <dbReference type="NCBI Taxonomy" id="1563983"/>
    <lineage>
        <taxon>Eukaryota</taxon>
        <taxon>Metazoa</taxon>
        <taxon>Ecdysozoa</taxon>
        <taxon>Arthropoda</taxon>
        <taxon>Hexapoda</taxon>
        <taxon>Insecta</taxon>
        <taxon>Pterygota</taxon>
        <taxon>Neoptera</taxon>
        <taxon>Endopterygota</taxon>
        <taxon>Hymenoptera</taxon>
        <taxon>Apocrita</taxon>
        <taxon>Ichneumonoidea</taxon>
        <taxon>Braconidae</taxon>
        <taxon>Braconinae</taxon>
        <taxon>Bracon</taxon>
    </lineage>
</organism>
<evidence type="ECO:0000256" key="7">
    <source>
        <dbReference type="SAM" id="Phobius"/>
    </source>
</evidence>
<keyword evidence="2" id="KW-1003">Cell membrane</keyword>
<reference evidence="8" key="1">
    <citation type="submission" date="2020-07" db="EMBL/GenBank/DDBJ databases">
        <authorList>
            <person name="Ferguson B K."/>
        </authorList>
    </citation>
    <scope>NUCLEOTIDE SEQUENCE</scope>
    <source>
        <strain evidence="8">L06</strain>
    </source>
</reference>
<evidence type="ECO:0000313" key="8">
    <source>
        <dbReference type="EMBL" id="CAD1562066.1"/>
    </source>
</evidence>
<dbReference type="NCBIfam" id="NF009364">
    <property type="entry name" value="PRK12721.1"/>
    <property type="match status" value="1"/>
</dbReference>
<keyword evidence="3 7" id="KW-0812">Transmembrane</keyword>
<feature type="transmembrane region" description="Helical" evidence="7">
    <location>
        <begin position="42"/>
        <end position="63"/>
    </location>
</feature>
<name>A0A6V7KH21_9HYME</name>
<dbReference type="GO" id="GO:0005886">
    <property type="term" value="C:plasma membrane"/>
    <property type="evidence" value="ECO:0007669"/>
    <property type="project" value="UniProtKB-SubCell"/>
</dbReference>
<evidence type="ECO:0000256" key="5">
    <source>
        <dbReference type="ARBA" id="ARBA00023136"/>
    </source>
</evidence>
<evidence type="ECO:0000256" key="1">
    <source>
        <dbReference type="ARBA" id="ARBA00004651"/>
    </source>
</evidence>
<dbReference type="AlphaFoldDB" id="A0A6V7KH21"/>
<feature type="transmembrane region" description="Helical" evidence="7">
    <location>
        <begin position="70"/>
        <end position="88"/>
    </location>
</feature>
<dbReference type="PANTHER" id="PTHR30531:SF6">
    <property type="entry name" value="SECRETION SYSTEM APPARATUS PROTEIN SSAU"/>
    <property type="match status" value="1"/>
</dbReference>
<feature type="transmembrane region" description="Helical" evidence="7">
    <location>
        <begin position="94"/>
        <end position="118"/>
    </location>
</feature>
<dbReference type="Gene3D" id="3.40.1690.10">
    <property type="entry name" value="secretion proteins EscU"/>
    <property type="match status" value="1"/>
</dbReference>
<dbReference type="EMBL" id="CADCXW020000095">
    <property type="protein sequence ID" value="CAD1562066.1"/>
    <property type="molecule type" value="Genomic_DNA"/>
</dbReference>
<evidence type="ECO:0000256" key="2">
    <source>
        <dbReference type="ARBA" id="ARBA00022475"/>
    </source>
</evidence>
<evidence type="ECO:0000256" key="3">
    <source>
        <dbReference type="ARBA" id="ARBA00022692"/>
    </source>
</evidence>
<dbReference type="GO" id="GO:0009306">
    <property type="term" value="P:protein secretion"/>
    <property type="evidence" value="ECO:0007669"/>
    <property type="project" value="InterPro"/>
</dbReference>
<dbReference type="InterPro" id="IPR029025">
    <property type="entry name" value="T3SS_substrate_exporter_C"/>
</dbReference>
<keyword evidence="4 7" id="KW-1133">Transmembrane helix</keyword>
<sequence>MLASGWLNMSEKTEQPTRKRRQDGEKEGQVIKSVELTSGAQLLALFLFFHFFSDVLVQNITLLIQESLRVINAPFSYALGTIVCALVEECGLMLLYLGAMVSVATVFSVLIQIGFVVASKAVGFKGSKLNPVNNLKQIVSWRSVVELLKSCLKVVLLCVIFLLLFYAYASTFRALPYCDPYCALPTFSSIMRFMWLGMLGFYLVLAVADYSYQRFHTLKQQRMSKEDIKQENKNREGDPHIKQRRRALQREVQSGSLAQNVRQSAVIVRNPTHLVVCLGYDPETMPVPRVLEKGRDAMAQHIVELAQREGIPMVENIPLARTLFYDVKCGERIPDALFEPVAALLRIVLQIDYAPRKGVGGEEAN</sequence>
<evidence type="ECO:0008006" key="9">
    <source>
        <dbReference type="Google" id="ProtNLM"/>
    </source>
</evidence>